<proteinExistence type="predicted"/>
<protein>
    <submittedName>
        <fullName evidence="1">Uncharacterized protein</fullName>
    </submittedName>
</protein>
<gene>
    <name evidence="1" type="ORF">L195_g023984</name>
</gene>
<evidence type="ECO:0000313" key="1">
    <source>
        <dbReference type="EMBL" id="PNY00699.1"/>
    </source>
</evidence>
<reference evidence="1 2" key="1">
    <citation type="journal article" date="2014" name="Am. J. Bot.">
        <title>Genome assembly and annotation for red clover (Trifolium pratense; Fabaceae).</title>
        <authorList>
            <person name="Istvanek J."/>
            <person name="Jaros M."/>
            <person name="Krenek A."/>
            <person name="Repkova J."/>
        </authorList>
    </citation>
    <scope>NUCLEOTIDE SEQUENCE [LARGE SCALE GENOMIC DNA]</scope>
    <source>
        <strain evidence="2">cv. Tatra</strain>
        <tissue evidence="1">Young leaves</tissue>
    </source>
</reference>
<dbReference type="EMBL" id="ASHM01019228">
    <property type="protein sequence ID" value="PNY00699.1"/>
    <property type="molecule type" value="Genomic_DNA"/>
</dbReference>
<reference evidence="1 2" key="2">
    <citation type="journal article" date="2017" name="Front. Plant Sci.">
        <title>Gene Classification and Mining of Molecular Markers Useful in Red Clover (Trifolium pratense) Breeding.</title>
        <authorList>
            <person name="Istvanek J."/>
            <person name="Dluhosova J."/>
            <person name="Dluhos P."/>
            <person name="Patkova L."/>
            <person name="Nedelnik J."/>
            <person name="Repkova J."/>
        </authorList>
    </citation>
    <scope>NUCLEOTIDE SEQUENCE [LARGE SCALE GENOMIC DNA]</scope>
    <source>
        <strain evidence="2">cv. Tatra</strain>
        <tissue evidence="1">Young leaves</tissue>
    </source>
</reference>
<comment type="caution">
    <text evidence="1">The sequence shown here is derived from an EMBL/GenBank/DDBJ whole genome shotgun (WGS) entry which is preliminary data.</text>
</comment>
<dbReference type="Proteomes" id="UP000236291">
    <property type="component" value="Unassembled WGS sequence"/>
</dbReference>
<name>A0A2K3NCF2_TRIPR</name>
<feature type="non-terminal residue" evidence="1">
    <location>
        <position position="1"/>
    </location>
</feature>
<sequence length="78" mass="8768">GQALMTQDDFCSCIWRGAYCDNASLTLTMEFVKLEPSLVVRYLQQLMNYETCSNPCMSTLNATLCIALKFNIEGVFVV</sequence>
<accession>A0A2K3NCF2</accession>
<dbReference type="AlphaFoldDB" id="A0A2K3NCF2"/>
<organism evidence="1 2">
    <name type="scientific">Trifolium pratense</name>
    <name type="common">Red clover</name>
    <dbReference type="NCBI Taxonomy" id="57577"/>
    <lineage>
        <taxon>Eukaryota</taxon>
        <taxon>Viridiplantae</taxon>
        <taxon>Streptophyta</taxon>
        <taxon>Embryophyta</taxon>
        <taxon>Tracheophyta</taxon>
        <taxon>Spermatophyta</taxon>
        <taxon>Magnoliopsida</taxon>
        <taxon>eudicotyledons</taxon>
        <taxon>Gunneridae</taxon>
        <taxon>Pentapetalae</taxon>
        <taxon>rosids</taxon>
        <taxon>fabids</taxon>
        <taxon>Fabales</taxon>
        <taxon>Fabaceae</taxon>
        <taxon>Papilionoideae</taxon>
        <taxon>50 kb inversion clade</taxon>
        <taxon>NPAAA clade</taxon>
        <taxon>Hologalegina</taxon>
        <taxon>IRL clade</taxon>
        <taxon>Trifolieae</taxon>
        <taxon>Trifolium</taxon>
    </lineage>
</organism>
<evidence type="ECO:0000313" key="2">
    <source>
        <dbReference type="Proteomes" id="UP000236291"/>
    </source>
</evidence>